<dbReference type="PROSITE" id="PS51186">
    <property type="entry name" value="GNAT"/>
    <property type="match status" value="1"/>
</dbReference>
<dbReference type="CDD" id="cd04301">
    <property type="entry name" value="NAT_SF"/>
    <property type="match status" value="1"/>
</dbReference>
<comment type="caution">
    <text evidence="2">The sequence shown here is derived from an EMBL/GenBank/DDBJ whole genome shotgun (WGS) entry which is preliminary data.</text>
</comment>
<gene>
    <name evidence="2" type="ORF">EV643_121148</name>
</gene>
<dbReference type="Gene3D" id="3.40.630.30">
    <property type="match status" value="1"/>
</dbReference>
<organism evidence="2 3">
    <name type="scientific">Kribbella caucasensis</name>
    <dbReference type="NCBI Taxonomy" id="2512215"/>
    <lineage>
        <taxon>Bacteria</taxon>
        <taxon>Bacillati</taxon>
        <taxon>Actinomycetota</taxon>
        <taxon>Actinomycetes</taxon>
        <taxon>Propionibacteriales</taxon>
        <taxon>Kribbellaceae</taxon>
        <taxon>Kribbella</taxon>
    </lineage>
</organism>
<dbReference type="InterPro" id="IPR000182">
    <property type="entry name" value="GNAT_dom"/>
</dbReference>
<dbReference type="OrthoDB" id="7992078at2"/>
<sequence length="166" mass="18185">MEIRAIGIDDVGQVQELIESDAGYTERITGYPPGAADAQSLLMGRPEGVAEDAKVVLGVFDGARLVAVADLLRGYPVEGKAFIGLLEMHGEYQGRGVGRAAYGLVERYVGDSWPEVRTLRLAVVDTNAEVAEGFWRRQGFEPTGEEKTYQYDKLVSTVRLYEKKVG</sequence>
<protein>
    <submittedName>
        <fullName evidence="2">Acetyltransferase (GNAT) family protein</fullName>
    </submittedName>
</protein>
<name>A0A4R6JIC0_9ACTN</name>
<dbReference type="Proteomes" id="UP000295388">
    <property type="component" value="Unassembled WGS sequence"/>
</dbReference>
<accession>A0A4R6JIC0</accession>
<keyword evidence="3" id="KW-1185">Reference proteome</keyword>
<evidence type="ECO:0000259" key="1">
    <source>
        <dbReference type="PROSITE" id="PS51186"/>
    </source>
</evidence>
<evidence type="ECO:0000313" key="2">
    <source>
        <dbReference type="EMBL" id="TDO35874.1"/>
    </source>
</evidence>
<dbReference type="EMBL" id="SNWQ01000021">
    <property type="protein sequence ID" value="TDO35874.1"/>
    <property type="molecule type" value="Genomic_DNA"/>
</dbReference>
<feature type="domain" description="N-acetyltransferase" evidence="1">
    <location>
        <begin position="1"/>
        <end position="161"/>
    </location>
</feature>
<dbReference type="Pfam" id="PF00583">
    <property type="entry name" value="Acetyltransf_1"/>
    <property type="match status" value="1"/>
</dbReference>
<dbReference type="GO" id="GO:0016747">
    <property type="term" value="F:acyltransferase activity, transferring groups other than amino-acyl groups"/>
    <property type="evidence" value="ECO:0007669"/>
    <property type="project" value="InterPro"/>
</dbReference>
<dbReference type="InterPro" id="IPR016181">
    <property type="entry name" value="Acyl_CoA_acyltransferase"/>
</dbReference>
<dbReference type="AlphaFoldDB" id="A0A4R6JIC0"/>
<dbReference type="SUPFAM" id="SSF55729">
    <property type="entry name" value="Acyl-CoA N-acyltransferases (Nat)"/>
    <property type="match status" value="1"/>
</dbReference>
<keyword evidence="2" id="KW-0808">Transferase</keyword>
<evidence type="ECO:0000313" key="3">
    <source>
        <dbReference type="Proteomes" id="UP000295388"/>
    </source>
</evidence>
<reference evidence="2 3" key="1">
    <citation type="submission" date="2019-03" db="EMBL/GenBank/DDBJ databases">
        <title>Genomic Encyclopedia of Type Strains, Phase III (KMG-III): the genomes of soil and plant-associated and newly described type strains.</title>
        <authorList>
            <person name="Whitman W."/>
        </authorList>
    </citation>
    <scope>NUCLEOTIDE SEQUENCE [LARGE SCALE GENOMIC DNA]</scope>
    <source>
        <strain evidence="2 3">VKM Ac-2527</strain>
    </source>
</reference>
<dbReference type="RefSeq" id="WP_133804327.1">
    <property type="nucleotide sequence ID" value="NZ_SNWQ01000021.1"/>
</dbReference>
<proteinExistence type="predicted"/>